<comment type="similarity">
    <text evidence="7 15">In the N-terminal section; belongs to the PRA-CH family.</text>
</comment>
<evidence type="ECO:0000313" key="18">
    <source>
        <dbReference type="Proteomes" id="UP000298782"/>
    </source>
</evidence>
<keyword evidence="13 15" id="KW-0368">Histidine biosynthesis</keyword>
<evidence type="ECO:0000256" key="12">
    <source>
        <dbReference type="ARBA" id="ARBA00022840"/>
    </source>
</evidence>
<dbReference type="GO" id="GO:0004635">
    <property type="term" value="F:phosphoribosyl-AMP cyclohydrolase activity"/>
    <property type="evidence" value="ECO:0007669"/>
    <property type="project" value="UniProtKB-UniRule"/>
</dbReference>
<comment type="subcellular location">
    <subcellularLocation>
        <location evidence="3 15">Cytoplasm</location>
    </subcellularLocation>
</comment>
<dbReference type="SUPFAM" id="SSF141734">
    <property type="entry name" value="HisI-like"/>
    <property type="match status" value="1"/>
</dbReference>
<dbReference type="InterPro" id="IPR038019">
    <property type="entry name" value="PRib_AMP_CycHydrolase_sf"/>
</dbReference>
<dbReference type="CDD" id="cd11534">
    <property type="entry name" value="NTP-PPase_HisIE_like"/>
    <property type="match status" value="1"/>
</dbReference>
<evidence type="ECO:0000256" key="4">
    <source>
        <dbReference type="ARBA" id="ARBA00005169"/>
    </source>
</evidence>
<keyword evidence="12 15" id="KW-0067">ATP-binding</keyword>
<dbReference type="GO" id="GO:0005737">
    <property type="term" value="C:cytoplasm"/>
    <property type="evidence" value="ECO:0007669"/>
    <property type="project" value="UniProtKB-SubCell"/>
</dbReference>
<dbReference type="HAMAP" id="MF_01020">
    <property type="entry name" value="HisE"/>
    <property type="match status" value="1"/>
</dbReference>
<evidence type="ECO:0000256" key="6">
    <source>
        <dbReference type="ARBA" id="ARBA00007731"/>
    </source>
</evidence>
<keyword evidence="10 15" id="KW-0547">Nucleotide-binding</keyword>
<dbReference type="Pfam" id="PF01502">
    <property type="entry name" value="PRA-CH"/>
    <property type="match status" value="1"/>
</dbReference>
<dbReference type="HAMAP" id="MF_01019">
    <property type="entry name" value="HisIE"/>
    <property type="match status" value="1"/>
</dbReference>
<dbReference type="PANTHER" id="PTHR42945:SF9">
    <property type="entry name" value="HISTIDINE BIOSYNTHESIS BIFUNCTIONAL PROTEIN HISIE"/>
    <property type="match status" value="1"/>
</dbReference>
<dbReference type="EC" id="3.6.1.31" evidence="15"/>
<keyword evidence="11 15" id="KW-0378">Hydrolase</keyword>
<evidence type="ECO:0000256" key="7">
    <source>
        <dbReference type="ARBA" id="ARBA00008299"/>
    </source>
</evidence>
<evidence type="ECO:0000256" key="2">
    <source>
        <dbReference type="ARBA" id="ARBA00001460"/>
    </source>
</evidence>
<evidence type="ECO:0000256" key="14">
    <source>
        <dbReference type="ARBA" id="ARBA00023268"/>
    </source>
</evidence>
<comment type="pathway">
    <text evidence="4 15">Amino-acid biosynthesis; L-histidine biosynthesis; L-histidine from 5-phospho-alpha-D-ribose 1-diphosphate: step 3/9.</text>
</comment>
<dbReference type="GO" id="GO:0000105">
    <property type="term" value="P:L-histidine biosynthetic process"/>
    <property type="evidence" value="ECO:0007669"/>
    <property type="project" value="UniProtKB-UniRule"/>
</dbReference>
<dbReference type="EC" id="3.5.4.19" evidence="15"/>
<dbReference type="PANTHER" id="PTHR42945">
    <property type="entry name" value="HISTIDINE BIOSYNTHESIS BIFUNCTIONAL PROTEIN"/>
    <property type="match status" value="1"/>
</dbReference>
<dbReference type="RefSeq" id="WP_158353164.1">
    <property type="nucleotide sequence ID" value="NZ_CP034852.1"/>
</dbReference>
<feature type="region of interest" description="Phosphoribosyl-ATP pyrophosphohydrolase" evidence="15">
    <location>
        <begin position="120"/>
        <end position="215"/>
    </location>
</feature>
<gene>
    <name evidence="15" type="primary">hisI</name>
    <name evidence="15" type="synonym">hisIE</name>
    <name evidence="17" type="ORF">D9V80_00475</name>
</gene>
<protein>
    <recommendedName>
        <fullName evidence="15">Histidine biosynthesis bifunctional protein HisIE</fullName>
    </recommendedName>
    <domain>
        <recommendedName>
            <fullName evidence="15">Phosphoribosyl-AMP cyclohydrolase</fullName>
            <shortName evidence="15">PRA-CH</shortName>
            <ecNumber evidence="15">3.5.4.19</ecNumber>
        </recommendedName>
    </domain>
    <domain>
        <recommendedName>
            <fullName evidence="15">Phosphoribosyl-ATP pyrophosphatase</fullName>
            <shortName evidence="15">PRA-PH</shortName>
            <ecNumber evidence="15">3.6.1.31</ecNumber>
        </recommendedName>
    </domain>
</protein>
<dbReference type="NCBIfam" id="NF002747">
    <property type="entry name" value="PRK02759.1"/>
    <property type="match status" value="1"/>
</dbReference>
<reference evidence="17 18" key="2">
    <citation type="submission" date="2019-05" db="EMBL/GenBank/DDBJ databases">
        <title>Genome evolution of the obligate endosymbiont Buchnera aphidicola.</title>
        <authorList>
            <person name="Moran N.A."/>
        </authorList>
    </citation>
    <scope>NUCLEOTIDE SEQUENCE [LARGE SCALE GENOMIC DNA]</scope>
    <source>
        <strain evidence="17 18">Tca</strain>
    </source>
</reference>
<organism evidence="17 18">
    <name type="scientific">Buchnera aphidicola</name>
    <name type="common">Thelaxes californica</name>
    <dbReference type="NCBI Taxonomy" id="1315998"/>
    <lineage>
        <taxon>Bacteria</taxon>
        <taxon>Pseudomonadati</taxon>
        <taxon>Pseudomonadota</taxon>
        <taxon>Gammaproteobacteria</taxon>
        <taxon>Enterobacterales</taxon>
        <taxon>Erwiniaceae</taxon>
        <taxon>Buchnera</taxon>
    </lineage>
</organism>
<name>A0A4D6YKZ2_9GAMM</name>
<evidence type="ECO:0000256" key="15">
    <source>
        <dbReference type="HAMAP-Rule" id="MF_01019"/>
    </source>
</evidence>
<reference evidence="17 18" key="1">
    <citation type="submission" date="2018-12" db="EMBL/GenBank/DDBJ databases">
        <authorList>
            <person name="Chong R.A."/>
        </authorList>
    </citation>
    <scope>NUCLEOTIDE SEQUENCE [LARGE SCALE GENOMIC DNA]</scope>
    <source>
        <strain evidence="17 18">Tca</strain>
    </source>
</reference>
<evidence type="ECO:0000256" key="9">
    <source>
        <dbReference type="ARBA" id="ARBA00022605"/>
    </source>
</evidence>
<dbReference type="UniPathway" id="UPA00031">
    <property type="reaction ID" value="UER00007"/>
</dbReference>
<dbReference type="EMBL" id="CP034852">
    <property type="protein sequence ID" value="QCI26644.1"/>
    <property type="molecule type" value="Genomic_DNA"/>
</dbReference>
<evidence type="ECO:0000256" key="1">
    <source>
        <dbReference type="ARBA" id="ARBA00000024"/>
    </source>
</evidence>
<comment type="catalytic activity">
    <reaction evidence="2 15">
        <text>1-(5-phospho-beta-D-ribosyl)-ATP + H2O = 1-(5-phospho-beta-D-ribosyl)-5'-AMP + diphosphate + H(+)</text>
        <dbReference type="Rhea" id="RHEA:22828"/>
        <dbReference type="ChEBI" id="CHEBI:15377"/>
        <dbReference type="ChEBI" id="CHEBI:15378"/>
        <dbReference type="ChEBI" id="CHEBI:33019"/>
        <dbReference type="ChEBI" id="CHEBI:59457"/>
        <dbReference type="ChEBI" id="CHEBI:73183"/>
        <dbReference type="EC" id="3.6.1.31"/>
    </reaction>
</comment>
<dbReference type="GO" id="GO:0005524">
    <property type="term" value="F:ATP binding"/>
    <property type="evidence" value="ECO:0007669"/>
    <property type="project" value="UniProtKB-KW"/>
</dbReference>
<evidence type="ECO:0000256" key="8">
    <source>
        <dbReference type="ARBA" id="ARBA00022490"/>
    </source>
</evidence>
<keyword evidence="18" id="KW-1185">Reference proteome</keyword>
<sequence>MLNDIDILSKIDWKKTNGNVPVIIQNYLSGEVLMHAYMNNVALEKSIQDQEVVLNSRTKKRLWKKGETSGNFLKIKKIISDCDSDCLLIMVEPVGVSCHLNQISCFYSDHNIHRPILFFLHSLDKLIESKKSLQDQTSYTCKLYKTGISRIAQKLGEESIETIIAAVQSNKNNFVNEASDLMYHYLVLLHSKNINIYSIISNLQKRFLKKKTSSC</sequence>
<dbReference type="SUPFAM" id="SSF101386">
    <property type="entry name" value="all-alpha NTP pyrophosphatases"/>
    <property type="match status" value="1"/>
</dbReference>
<dbReference type="InterPro" id="IPR008179">
    <property type="entry name" value="HisE"/>
</dbReference>
<comment type="similarity">
    <text evidence="6 15">In the C-terminal section; belongs to the PRA-PH family.</text>
</comment>
<dbReference type="GO" id="GO:0004636">
    <property type="term" value="F:phosphoribosyl-ATP diphosphatase activity"/>
    <property type="evidence" value="ECO:0007669"/>
    <property type="project" value="UniProtKB-UniRule"/>
</dbReference>
<dbReference type="InterPro" id="IPR023019">
    <property type="entry name" value="His_synth_HisIE"/>
</dbReference>
<dbReference type="Gene3D" id="3.10.20.810">
    <property type="entry name" value="Phosphoribosyl-AMP cyclohydrolase"/>
    <property type="match status" value="1"/>
</dbReference>
<dbReference type="Gene3D" id="1.10.287.1080">
    <property type="entry name" value="MazG-like"/>
    <property type="match status" value="1"/>
</dbReference>
<feature type="region of interest" description="Phosphoribosyl-AMP cyclohydrolase" evidence="15">
    <location>
        <begin position="1"/>
        <end position="119"/>
    </location>
</feature>
<dbReference type="FunFam" id="3.10.20.810:FF:000001">
    <property type="entry name" value="Histidine biosynthesis bifunctional protein HisIE"/>
    <property type="match status" value="1"/>
</dbReference>
<keyword evidence="8 15" id="KW-0963">Cytoplasm</keyword>
<evidence type="ECO:0000256" key="13">
    <source>
        <dbReference type="ARBA" id="ARBA00023102"/>
    </source>
</evidence>
<dbReference type="Pfam" id="PF01503">
    <property type="entry name" value="PRA-PH"/>
    <property type="match status" value="1"/>
</dbReference>
<evidence type="ECO:0000256" key="11">
    <source>
        <dbReference type="ARBA" id="ARBA00022801"/>
    </source>
</evidence>
<proteinExistence type="inferred from homology"/>
<evidence type="ECO:0000256" key="10">
    <source>
        <dbReference type="ARBA" id="ARBA00022741"/>
    </source>
</evidence>
<dbReference type="InterPro" id="IPR002496">
    <property type="entry name" value="PRib_AMP_CycHydrolase_dom"/>
</dbReference>
<comment type="catalytic activity">
    <reaction evidence="1 15">
        <text>1-(5-phospho-beta-D-ribosyl)-5'-AMP + H2O = 1-(5-phospho-beta-D-ribosyl)-5-[(5-phospho-beta-D-ribosylamino)methylideneamino]imidazole-4-carboxamide</text>
        <dbReference type="Rhea" id="RHEA:20049"/>
        <dbReference type="ChEBI" id="CHEBI:15377"/>
        <dbReference type="ChEBI" id="CHEBI:58435"/>
        <dbReference type="ChEBI" id="CHEBI:59457"/>
        <dbReference type="EC" id="3.5.4.19"/>
    </reaction>
</comment>
<evidence type="ECO:0000313" key="17">
    <source>
        <dbReference type="EMBL" id="QCI26644.1"/>
    </source>
</evidence>
<keyword evidence="14 15" id="KW-0511">Multifunctional enzyme</keyword>
<comment type="pathway">
    <text evidence="5 15">Amino-acid biosynthesis; L-histidine biosynthesis; L-histidine from 5-phospho-alpha-D-ribose 1-diphosphate: step 2/9.</text>
</comment>
<evidence type="ECO:0000256" key="5">
    <source>
        <dbReference type="ARBA" id="ARBA00005204"/>
    </source>
</evidence>
<dbReference type="NCBIfam" id="TIGR03188">
    <property type="entry name" value="histidine_hisI"/>
    <property type="match status" value="1"/>
</dbReference>
<dbReference type="InterPro" id="IPR021130">
    <property type="entry name" value="PRib-ATP_PPHydrolase-like"/>
</dbReference>
<dbReference type="AlphaFoldDB" id="A0A4D6YKZ2"/>
<evidence type="ECO:0000256" key="3">
    <source>
        <dbReference type="ARBA" id="ARBA00004496"/>
    </source>
</evidence>
<evidence type="ECO:0000259" key="16">
    <source>
        <dbReference type="Pfam" id="PF01502"/>
    </source>
</evidence>
<dbReference type="Proteomes" id="UP000298782">
    <property type="component" value="Chromosome"/>
</dbReference>
<dbReference type="OrthoDB" id="9795769at2"/>
<accession>A0A4D6YKZ2</accession>
<feature type="domain" description="Phosphoribosyl-AMP cyclohydrolase" evidence="16">
    <location>
        <begin position="34"/>
        <end position="107"/>
    </location>
</feature>
<keyword evidence="9 15" id="KW-0028">Amino-acid biosynthesis</keyword>